<dbReference type="InterPro" id="IPR051822">
    <property type="entry name" value="Glycosyl_Hydrolase_84"/>
</dbReference>
<evidence type="ECO:0000259" key="5">
    <source>
        <dbReference type="PROSITE" id="PS50022"/>
    </source>
</evidence>
<dbReference type="InterPro" id="IPR008965">
    <property type="entry name" value="CBM2/CBM3_carb-bd_dom_sf"/>
</dbReference>
<evidence type="ECO:0000256" key="4">
    <source>
        <dbReference type="PROSITE-ProRule" id="PRU01353"/>
    </source>
</evidence>
<dbReference type="Gene3D" id="3.30.379.10">
    <property type="entry name" value="Chitobiase/beta-hexosaminidase domain 2-like"/>
    <property type="match status" value="1"/>
</dbReference>
<comment type="similarity">
    <text evidence="4">Belongs to the glycosyl hydrolase 84 family.</text>
</comment>
<dbReference type="PROSITE" id="PS00018">
    <property type="entry name" value="EF_HAND_1"/>
    <property type="match status" value="1"/>
</dbReference>
<dbReference type="EMBL" id="JAGGKV010000011">
    <property type="protein sequence ID" value="MBP1964896.1"/>
    <property type="molecule type" value="Genomic_DNA"/>
</dbReference>
<dbReference type="PROSITE" id="PS50022">
    <property type="entry name" value="FA58C_3"/>
    <property type="match status" value="1"/>
</dbReference>
<dbReference type="Gene3D" id="2.60.120.260">
    <property type="entry name" value="Galactose-binding domain-like"/>
    <property type="match status" value="1"/>
</dbReference>
<dbReference type="Proteomes" id="UP001519344">
    <property type="component" value="Unassembled WGS sequence"/>
</dbReference>
<dbReference type="InterPro" id="IPR049019">
    <property type="entry name" value="NagJ-like_helical"/>
</dbReference>
<dbReference type="SUPFAM" id="SSF140657">
    <property type="entry name" value="Hyaluronidase post-catalytic domain-like"/>
    <property type="match status" value="1"/>
</dbReference>
<evidence type="ECO:0000256" key="1">
    <source>
        <dbReference type="ARBA" id="ARBA00022801"/>
    </source>
</evidence>
<dbReference type="PROSITE" id="PS52009">
    <property type="entry name" value="GH84"/>
    <property type="match status" value="1"/>
</dbReference>
<dbReference type="InterPro" id="IPR017853">
    <property type="entry name" value="GH"/>
</dbReference>
<sequence length="1258" mass="135379">MSKTAEFMTSKRLKGSSKMLTMALLVSLSMPLFSNFDYQVSAAVPSSSIPEISPVPQSVSLVGNGFAIPAEVGLVTGDSTDPSALMVVEDVLHNAGVQKIKLASDSGPVPDTEVTVWVGGPSENLATASELQNLGAVGPEDLISDGYVLASGIDQTGNKSIVLAGKNKTGTYYAAQTLRQVITRQDSTYSIPGLAIRDWPKMSWRGSIEGFYGTPWSHEDRLSQLDFYGQQKMNMYIYAPKDDPYHRDQWRIPYPADKLAQITELVNKAAQNHVQFVFAVSPGTSVCYSDSTDFQALIDKAQMMYDVGVRSFAIFLDDISKTLSCNADKTKFNSDSSPSAAGQAFLLNKFKTEFIDKHPGANRLITVPTDYANITTTTYINRFSTLVDPSIIVQWTGPAVVPAGISVSDADKAKAIYKHDLLIWDNYPVNDYARDRLFLGPLYNRDAGLADHGIIGLTSNPMNEAEASKIALFSIADYLWNPQVYNPDSDWQLSIKRLGGSASDALKTFAENHYSSPLNAKESLSLTPLINNFWTIFSSGGIVTDAVNQLTAGFTKLQQAPAILRSTLNNANFITETNYYLNKDELYGKAGIEAAQMLLSQKRNSKQQAASHRSQLMSLKSQIDTITQAKANQVFEDFFTRAIRENDTWLGNVPAIPFPITTMGTYQTNTPAKMLDNNLNTYYWSDRPPAIGDVIGVDLNEVRSVTNVQISMTKTGSLNDFMHHGILEASSDGANWTALATLEELSSINIPVNNLKARFVRIRATETQTPWVVVKEFTVTSTPVPKDPAVVLAGDDTVQAGNAFKLQLGIENVTQSVYGENIAVEYDPNLVEYVSADPMDASIDLLSTVKDTPGKLQFHMASANGITGSAQLLNLSFKAKTATQEGLITVTDMTVVDNSGMETKLASSTWSIQITQPPVIVTADKTALNAKITAAQALNSNSYTAASWSSLQTALTAAVNVSNDANATQAQADEATAALQTAISGLQVKPVTGVQLTGPVSVQAGQPISLTYSLVNVTESVYAQDLTICFDPKQLRFVSADSIINGFSVVGESDSNGLVRLLAAATGTNSAVTGTTDVLKLNFQAQQMNQSVSSTVNLNNVVVANLNGVETPLNSVSIYNVQITVPIVDKTALSARIAAAQATVDAAMISSTRWGYYPQSAIDALKAAISSAIAVVNDVNATQAQVNQAVIDLNTALVTFAGAVNTTASIGDLAVLASNYGATSSRLDWSSLRMYDFNQDNKLDIIDLAAMARIILGQ</sequence>
<feature type="domain" description="F5/8 type C" evidence="5">
    <location>
        <begin position="640"/>
        <end position="782"/>
    </location>
</feature>
<keyword evidence="8" id="KW-1185">Reference proteome</keyword>
<dbReference type="PANTHER" id="PTHR13170:SF16">
    <property type="entry name" value="PROTEIN O-GLCNACASE"/>
    <property type="match status" value="1"/>
</dbReference>
<dbReference type="Gene3D" id="2.60.40.680">
    <property type="match status" value="2"/>
</dbReference>
<protein>
    <recommendedName>
        <fullName evidence="3">Beta-N-acetylhexosaminidase</fullName>
    </recommendedName>
</protein>
<dbReference type="InterPro" id="IPR015882">
    <property type="entry name" value="HEX_bac_N"/>
</dbReference>
<dbReference type="SUPFAM" id="SSF51445">
    <property type="entry name" value="(Trans)glycosidases"/>
    <property type="match status" value="1"/>
</dbReference>
<dbReference type="Pfam" id="PF07554">
    <property type="entry name" value="FIVAR"/>
    <property type="match status" value="2"/>
</dbReference>
<reference evidence="7 8" key="1">
    <citation type="submission" date="2021-03" db="EMBL/GenBank/DDBJ databases">
        <title>Genomic Encyclopedia of Type Strains, Phase IV (KMG-IV): sequencing the most valuable type-strain genomes for metagenomic binning, comparative biology and taxonomic classification.</title>
        <authorList>
            <person name="Goeker M."/>
        </authorList>
    </citation>
    <scope>NUCLEOTIDE SEQUENCE [LARGE SCALE GENOMIC DNA]</scope>
    <source>
        <strain evidence="7 8">DSM 24950</strain>
    </source>
</reference>
<evidence type="ECO:0000259" key="6">
    <source>
        <dbReference type="PROSITE" id="PS52009"/>
    </source>
</evidence>
<evidence type="ECO:0000313" key="8">
    <source>
        <dbReference type="Proteomes" id="UP001519344"/>
    </source>
</evidence>
<keyword evidence="2 4" id="KW-0326">Glycosidase</keyword>
<dbReference type="RefSeq" id="WP_209856035.1">
    <property type="nucleotide sequence ID" value="NZ_JAGGKV010000011.1"/>
</dbReference>
<dbReference type="InterPro" id="IPR011496">
    <property type="entry name" value="O-GlcNAcase_cat"/>
</dbReference>
<dbReference type="InterPro" id="IPR008979">
    <property type="entry name" value="Galactose-bd-like_sf"/>
</dbReference>
<dbReference type="Gene3D" id="1.10.1330.10">
    <property type="entry name" value="Dockerin domain"/>
    <property type="match status" value="1"/>
</dbReference>
<dbReference type="SUPFAM" id="SSF49785">
    <property type="entry name" value="Galactose-binding domain-like"/>
    <property type="match status" value="1"/>
</dbReference>
<evidence type="ECO:0000313" key="7">
    <source>
        <dbReference type="EMBL" id="MBP1964896.1"/>
    </source>
</evidence>
<dbReference type="GO" id="GO:0004415">
    <property type="term" value="F:hyalurononglucosaminidase activity"/>
    <property type="evidence" value="ECO:0007669"/>
    <property type="project" value="UniProtKB-EC"/>
</dbReference>
<dbReference type="Gene3D" id="1.20.1270.90">
    <property type="entry name" value="AF1782-like"/>
    <property type="match status" value="2"/>
</dbReference>
<keyword evidence="1 4" id="KW-0378">Hydrolase</keyword>
<accession>A0ABS4I383</accession>
<dbReference type="Pfam" id="PF02838">
    <property type="entry name" value="Glyco_hydro_20b"/>
    <property type="match status" value="1"/>
</dbReference>
<dbReference type="PANTHER" id="PTHR13170">
    <property type="entry name" value="O-GLCNACASE"/>
    <property type="match status" value="1"/>
</dbReference>
<dbReference type="Pfam" id="PF21774">
    <property type="entry name" value="NagJ_C"/>
    <property type="match status" value="1"/>
</dbReference>
<dbReference type="InterPro" id="IPR036439">
    <property type="entry name" value="Dockerin_dom_sf"/>
</dbReference>
<dbReference type="InterPro" id="IPR018247">
    <property type="entry name" value="EF_Hand_1_Ca_BS"/>
</dbReference>
<organism evidence="7 8">
    <name type="scientific">Paenibacillus aceris</name>
    <dbReference type="NCBI Taxonomy" id="869555"/>
    <lineage>
        <taxon>Bacteria</taxon>
        <taxon>Bacillati</taxon>
        <taxon>Bacillota</taxon>
        <taxon>Bacilli</taxon>
        <taxon>Bacillales</taxon>
        <taxon>Paenibacillaceae</taxon>
        <taxon>Paenibacillus</taxon>
    </lineage>
</organism>
<name>A0ABS4I383_9BACL</name>
<dbReference type="InterPro" id="IPR029018">
    <property type="entry name" value="Hex-like_dom2"/>
</dbReference>
<dbReference type="Gene3D" id="1.20.58.460">
    <property type="entry name" value="Hyaluronidase post-catalytic domain-like"/>
    <property type="match status" value="1"/>
</dbReference>
<comment type="caution">
    <text evidence="7">The sequence shown here is derived from an EMBL/GenBank/DDBJ whole genome shotgun (WGS) entry which is preliminary data.</text>
</comment>
<dbReference type="Pfam" id="PF00754">
    <property type="entry name" value="F5_F8_type_C"/>
    <property type="match status" value="1"/>
</dbReference>
<dbReference type="SUPFAM" id="SSF49384">
    <property type="entry name" value="Carbohydrate-binding domain"/>
    <property type="match status" value="2"/>
</dbReference>
<proteinExistence type="inferred from homology"/>
<dbReference type="Gene3D" id="3.20.20.80">
    <property type="entry name" value="Glycosidases"/>
    <property type="match status" value="1"/>
</dbReference>
<evidence type="ECO:0000256" key="2">
    <source>
        <dbReference type="ARBA" id="ARBA00023295"/>
    </source>
</evidence>
<dbReference type="SUPFAM" id="SSF55545">
    <property type="entry name" value="beta-N-acetylhexosaminidase-like domain"/>
    <property type="match status" value="1"/>
</dbReference>
<feature type="active site" description="Proton donor" evidence="4">
    <location>
        <position position="318"/>
    </location>
</feature>
<feature type="domain" description="GH84" evidence="6">
    <location>
        <begin position="203"/>
        <end position="483"/>
    </location>
</feature>
<dbReference type="CDD" id="cd08547">
    <property type="entry name" value="Type_II_cohesin"/>
    <property type="match status" value="2"/>
</dbReference>
<dbReference type="Pfam" id="PF07555">
    <property type="entry name" value="NAGidase"/>
    <property type="match status" value="1"/>
</dbReference>
<dbReference type="InterPro" id="IPR000421">
    <property type="entry name" value="FA58C"/>
</dbReference>
<dbReference type="Pfam" id="PF00963">
    <property type="entry name" value="Cohesin"/>
    <property type="match status" value="2"/>
</dbReference>
<evidence type="ECO:0000256" key="3">
    <source>
        <dbReference type="ARBA" id="ARBA00030512"/>
    </source>
</evidence>
<dbReference type="InterPro" id="IPR002102">
    <property type="entry name" value="Cohesin_dom"/>
</dbReference>
<gene>
    <name evidence="7" type="ORF">J2Z65_004129</name>
</gene>